<dbReference type="InterPro" id="IPR011944">
    <property type="entry name" value="Steroid_delta5-4_isomerase"/>
</dbReference>
<evidence type="ECO:0000313" key="2">
    <source>
        <dbReference type="EMBL" id="KAB7755903.1"/>
    </source>
</evidence>
<dbReference type="InterPro" id="IPR032710">
    <property type="entry name" value="NTF2-like_dom_sf"/>
</dbReference>
<comment type="caution">
    <text evidence="2">The sequence shown here is derived from an EMBL/GenBank/DDBJ whole genome shotgun (WGS) entry which is preliminary data.</text>
</comment>
<dbReference type="Proteomes" id="UP000325690">
    <property type="component" value="Unassembled WGS sequence"/>
</dbReference>
<feature type="domain" description="DUF4440" evidence="1">
    <location>
        <begin position="22"/>
        <end position="136"/>
    </location>
</feature>
<dbReference type="Pfam" id="PF14534">
    <property type="entry name" value="DUF4440"/>
    <property type="match status" value="1"/>
</dbReference>
<gene>
    <name evidence="2" type="ORF">MPHL21000_12730</name>
</gene>
<dbReference type="GeneID" id="74304234"/>
<dbReference type="RefSeq" id="WP_061481238.1">
    <property type="nucleotide sequence ID" value="NZ_ANBO01000010.1"/>
</dbReference>
<protein>
    <recommendedName>
        <fullName evidence="1">DUF4440 domain-containing protein</fullName>
    </recommendedName>
</protein>
<keyword evidence="3" id="KW-1185">Reference proteome</keyword>
<dbReference type="EMBL" id="ANBP01000015">
    <property type="protein sequence ID" value="KAB7755903.1"/>
    <property type="molecule type" value="Genomic_DNA"/>
</dbReference>
<evidence type="ECO:0000313" key="3">
    <source>
        <dbReference type="Proteomes" id="UP000325690"/>
    </source>
</evidence>
<dbReference type="InterPro" id="IPR027843">
    <property type="entry name" value="DUF4440"/>
</dbReference>
<dbReference type="SUPFAM" id="SSF54427">
    <property type="entry name" value="NTF2-like"/>
    <property type="match status" value="1"/>
</dbReference>
<evidence type="ECO:0000259" key="1">
    <source>
        <dbReference type="Pfam" id="PF14534"/>
    </source>
</evidence>
<name>A0A5N5V1Y0_MYCPH</name>
<sequence length="152" mass="16444">MTRPTLSDDAQRLREAHAAVDAFVAELQAAVDSGDADLYNAHFADDVLWGSPFGATVAGYDTLHAIHRRLFAAAVAGPRSRYEKVAVSAPAPDVAVAQVRRTALDADGTPIPIEQPEPFSEMALYVLVRHDGQWWLAAGQNTIVRPTPQSRN</sequence>
<accession>A0A5N5V1Y0</accession>
<reference evidence="2 3" key="1">
    <citation type="submission" date="2012-10" db="EMBL/GenBank/DDBJ databases">
        <title>The draft sequence of the Mycobacterium pheli genome.</title>
        <authorList>
            <person name="Pettersson B.M.F."/>
            <person name="Das S."/>
            <person name="Dasgupta S."/>
            <person name="Bhattacharya A."/>
            <person name="Kirsebom L.A."/>
        </authorList>
    </citation>
    <scope>NUCLEOTIDE SEQUENCE [LARGE SCALE GENOMIC DNA]</scope>
    <source>
        <strain evidence="2 3">CCUG 21000</strain>
    </source>
</reference>
<dbReference type="NCBIfam" id="TIGR02246">
    <property type="entry name" value="SgcJ/EcaC family oxidoreductase"/>
    <property type="match status" value="1"/>
</dbReference>
<organism evidence="2 3">
    <name type="scientific">Mycolicibacterium phlei DSM 43239 = CCUG 21000</name>
    <dbReference type="NCBI Taxonomy" id="1226750"/>
    <lineage>
        <taxon>Bacteria</taxon>
        <taxon>Bacillati</taxon>
        <taxon>Actinomycetota</taxon>
        <taxon>Actinomycetes</taxon>
        <taxon>Mycobacteriales</taxon>
        <taxon>Mycobacteriaceae</taxon>
        <taxon>Mycolicibacterium</taxon>
    </lineage>
</organism>
<dbReference type="Gene3D" id="3.10.450.50">
    <property type="match status" value="1"/>
</dbReference>
<dbReference type="AlphaFoldDB" id="A0A5N5V1Y0"/>
<proteinExistence type="predicted"/>